<gene>
    <name evidence="1" type="ORF">BFS30_08605</name>
</gene>
<accession>A0A1D7QEV2</accession>
<keyword evidence="2" id="KW-1185">Reference proteome</keyword>
<dbReference type="Proteomes" id="UP000094313">
    <property type="component" value="Chromosome"/>
</dbReference>
<protein>
    <submittedName>
        <fullName evidence="1">Uncharacterized protein</fullName>
    </submittedName>
</protein>
<name>A0A1D7QEV2_9SPHI</name>
<organism evidence="1 2">
    <name type="scientific">Pedobacter steynii</name>
    <dbReference type="NCBI Taxonomy" id="430522"/>
    <lineage>
        <taxon>Bacteria</taxon>
        <taxon>Pseudomonadati</taxon>
        <taxon>Bacteroidota</taxon>
        <taxon>Sphingobacteriia</taxon>
        <taxon>Sphingobacteriales</taxon>
        <taxon>Sphingobacteriaceae</taxon>
        <taxon>Pedobacter</taxon>
    </lineage>
</organism>
<dbReference type="AlphaFoldDB" id="A0A1D7QEV2"/>
<evidence type="ECO:0000313" key="1">
    <source>
        <dbReference type="EMBL" id="AOM77213.1"/>
    </source>
</evidence>
<dbReference type="EMBL" id="CP017141">
    <property type="protein sequence ID" value="AOM77213.1"/>
    <property type="molecule type" value="Genomic_DNA"/>
</dbReference>
<proteinExistence type="predicted"/>
<dbReference type="OrthoDB" id="1029845at2"/>
<reference evidence="1 2" key="1">
    <citation type="submission" date="2016-08" db="EMBL/GenBank/DDBJ databases">
        <authorList>
            <person name="Seilhamer J.J."/>
        </authorList>
    </citation>
    <scope>NUCLEOTIDE SEQUENCE [LARGE SCALE GENOMIC DNA]</scope>
    <source>
        <strain evidence="1 2">DX4</strain>
    </source>
</reference>
<evidence type="ECO:0000313" key="2">
    <source>
        <dbReference type="Proteomes" id="UP000094313"/>
    </source>
</evidence>
<sequence>MKVKCLYKTGFDLRPYENKQLLNEQFGRFGASGNSIYGGITIGQEYLVMGIVVFENYQGYLVDEGLISVCPCQLFEVTDEKVSANWHIRTIEKDEDIYPYIQMVIGYPEFCSDKMAYDKLIVEKEEEAQRIYFRRKIELEQDL</sequence>
<dbReference type="RefSeq" id="WP_069378906.1">
    <property type="nucleotide sequence ID" value="NZ_CP017141.1"/>
</dbReference>
<dbReference type="KEGG" id="psty:BFS30_08605"/>